<evidence type="ECO:0000313" key="3">
    <source>
        <dbReference type="Proteomes" id="UP000005451"/>
    </source>
</evidence>
<dbReference type="GO" id="GO:0016755">
    <property type="term" value="F:aminoacyltransferase activity"/>
    <property type="evidence" value="ECO:0007669"/>
    <property type="project" value="InterPro"/>
</dbReference>
<dbReference type="InterPro" id="IPR003447">
    <property type="entry name" value="FEMABX"/>
</dbReference>
<keyword evidence="1" id="KW-1133">Transmembrane helix</keyword>
<comment type="caution">
    <text evidence="2">The sequence shown here is derived from an EMBL/GenBank/DDBJ whole genome shotgun (WGS) entry which is preliminary data.</text>
</comment>
<keyword evidence="1" id="KW-0472">Membrane</keyword>
<organism evidence="2 3">
    <name type="scientific">Anaerococcus hydrogenalis DSM 7454</name>
    <dbReference type="NCBI Taxonomy" id="561177"/>
    <lineage>
        <taxon>Bacteria</taxon>
        <taxon>Bacillati</taxon>
        <taxon>Bacillota</taxon>
        <taxon>Tissierellia</taxon>
        <taxon>Tissierellales</taxon>
        <taxon>Peptoniphilaceae</taxon>
        <taxon>Anaerococcus</taxon>
    </lineage>
</organism>
<protein>
    <submittedName>
        <fullName evidence="2">Uncharacterized protein</fullName>
    </submittedName>
</protein>
<dbReference type="GO" id="GO:0044038">
    <property type="term" value="P:cell wall macromolecule biosynthetic process"/>
    <property type="evidence" value="ECO:0007669"/>
    <property type="project" value="InterPro"/>
</dbReference>
<reference evidence="2 3" key="1">
    <citation type="submission" date="2008-09" db="EMBL/GenBank/DDBJ databases">
        <authorList>
            <person name="Fulton L."/>
            <person name="Clifton S."/>
            <person name="Fulton B."/>
            <person name="Xu J."/>
            <person name="Minx P."/>
            <person name="Pepin K.H."/>
            <person name="Johnson M."/>
            <person name="Thiruvilangam P."/>
            <person name="Bhonagiri V."/>
            <person name="Nash W.E."/>
            <person name="Mardis E.R."/>
            <person name="Wilson R.K."/>
        </authorList>
    </citation>
    <scope>NUCLEOTIDE SEQUENCE [LARGE SCALE GENOMIC DNA]</scope>
    <source>
        <strain evidence="2 3">DSM 7454</strain>
    </source>
</reference>
<evidence type="ECO:0000313" key="2">
    <source>
        <dbReference type="EMBL" id="EEB36201.1"/>
    </source>
</evidence>
<reference evidence="2 3" key="2">
    <citation type="submission" date="2008-10" db="EMBL/GenBank/DDBJ databases">
        <title>Draft genome sequence of Anaerococcus hydrogenalis (DSM 7454).</title>
        <authorList>
            <person name="Sudarsanam P."/>
            <person name="Ley R."/>
            <person name="Guruge J."/>
            <person name="Turnbaugh P.J."/>
            <person name="Mahowald M."/>
            <person name="Liep D."/>
            <person name="Gordon J."/>
        </authorList>
    </citation>
    <scope>NUCLEOTIDE SEQUENCE [LARGE SCALE GENOMIC DNA]</scope>
    <source>
        <strain evidence="2 3">DSM 7454</strain>
    </source>
</reference>
<sequence>MKKETKMPNYNMLWEEVKYGVKNGYKSLDLGGVFHLIKKMVFIDIKNIFVIQINIQHILESLMLFMIGTFMKIFNNK</sequence>
<accession>B6W8Q9</accession>
<dbReference type="Proteomes" id="UP000005451">
    <property type="component" value="Unassembled WGS sequence"/>
</dbReference>
<dbReference type="PROSITE" id="PS51191">
    <property type="entry name" value="FEMABX"/>
    <property type="match status" value="1"/>
</dbReference>
<proteinExistence type="predicted"/>
<gene>
    <name evidence="2" type="ORF">ANHYDRO_00960</name>
</gene>
<evidence type="ECO:0000256" key="1">
    <source>
        <dbReference type="SAM" id="Phobius"/>
    </source>
</evidence>
<name>B6W8Q9_9FIRM</name>
<dbReference type="AlphaFoldDB" id="B6W8Q9"/>
<keyword evidence="1" id="KW-0812">Transmembrane</keyword>
<dbReference type="EMBL" id="ABXA01000021">
    <property type="protein sequence ID" value="EEB36201.1"/>
    <property type="molecule type" value="Genomic_DNA"/>
</dbReference>
<feature type="transmembrane region" description="Helical" evidence="1">
    <location>
        <begin position="48"/>
        <end position="71"/>
    </location>
</feature>